<evidence type="ECO:0000256" key="1">
    <source>
        <dbReference type="ARBA" id="ARBA00004127"/>
    </source>
</evidence>
<keyword evidence="9 11" id="KW-0472">Membrane</keyword>
<evidence type="ECO:0000256" key="8">
    <source>
        <dbReference type="ARBA" id="ARBA00022989"/>
    </source>
</evidence>
<evidence type="ECO:0000256" key="4">
    <source>
        <dbReference type="ARBA" id="ARBA00022692"/>
    </source>
</evidence>
<dbReference type="GO" id="GO:0140359">
    <property type="term" value="F:ABC-type transporter activity"/>
    <property type="evidence" value="ECO:0007669"/>
    <property type="project" value="InterPro"/>
</dbReference>
<feature type="domain" description="ABC transmembrane type-1" evidence="13">
    <location>
        <begin position="71"/>
        <end position="360"/>
    </location>
</feature>
<dbReference type="PROSITE" id="PS50893">
    <property type="entry name" value="ABC_TRANSPORTER_2"/>
    <property type="match status" value="1"/>
</dbReference>
<evidence type="ECO:0000313" key="14">
    <source>
        <dbReference type="EMBL" id="KAF6021252.1"/>
    </source>
</evidence>
<evidence type="ECO:0000256" key="3">
    <source>
        <dbReference type="ARBA" id="ARBA00022448"/>
    </source>
</evidence>
<dbReference type="PANTHER" id="PTHR24223">
    <property type="entry name" value="ATP-BINDING CASSETTE SUB-FAMILY C"/>
    <property type="match status" value="1"/>
</dbReference>
<protein>
    <submittedName>
        <fullName evidence="14">ABCC5</fullName>
    </submittedName>
</protein>
<dbReference type="InterPro" id="IPR003439">
    <property type="entry name" value="ABC_transporter-like_ATP-bd"/>
</dbReference>
<dbReference type="InterPro" id="IPR011527">
    <property type="entry name" value="ABC1_TM_dom"/>
</dbReference>
<evidence type="ECO:0000256" key="9">
    <source>
        <dbReference type="ARBA" id="ARBA00023136"/>
    </source>
</evidence>
<evidence type="ECO:0000313" key="15">
    <source>
        <dbReference type="Proteomes" id="UP000593567"/>
    </source>
</evidence>
<reference evidence="14" key="1">
    <citation type="submission" date="2020-06" db="EMBL/GenBank/DDBJ databases">
        <title>Draft genome of Bugula neritina, a colonial animal packing powerful symbionts and potential medicines.</title>
        <authorList>
            <person name="Rayko M."/>
        </authorList>
    </citation>
    <scope>NUCLEOTIDE SEQUENCE [LARGE SCALE GENOMIC DNA]</scope>
    <source>
        <strain evidence="14">Kwan_BN1</strain>
    </source>
</reference>
<evidence type="ECO:0000256" key="10">
    <source>
        <dbReference type="ARBA" id="ARBA00023180"/>
    </source>
</evidence>
<evidence type="ECO:0000259" key="13">
    <source>
        <dbReference type="PROSITE" id="PS50929"/>
    </source>
</evidence>
<dbReference type="Gene3D" id="3.40.50.300">
    <property type="entry name" value="P-loop containing nucleotide triphosphate hydrolases"/>
    <property type="match status" value="1"/>
</dbReference>
<evidence type="ECO:0000259" key="12">
    <source>
        <dbReference type="PROSITE" id="PS50893"/>
    </source>
</evidence>
<dbReference type="GO" id="GO:0016020">
    <property type="term" value="C:membrane"/>
    <property type="evidence" value="ECO:0007669"/>
    <property type="project" value="InterPro"/>
</dbReference>
<dbReference type="InterPro" id="IPR003593">
    <property type="entry name" value="AAA+_ATPase"/>
</dbReference>
<dbReference type="InterPro" id="IPR036640">
    <property type="entry name" value="ABC1_TM_sf"/>
</dbReference>
<dbReference type="Pfam" id="PF00664">
    <property type="entry name" value="ABC_membrane"/>
    <property type="match status" value="1"/>
</dbReference>
<dbReference type="OrthoDB" id="6500128at2759"/>
<dbReference type="Pfam" id="PF00005">
    <property type="entry name" value="ABC_tran"/>
    <property type="match status" value="1"/>
</dbReference>
<accession>A0A7J7J541</accession>
<dbReference type="GO" id="GO:0005524">
    <property type="term" value="F:ATP binding"/>
    <property type="evidence" value="ECO:0007669"/>
    <property type="project" value="UniProtKB-KW"/>
</dbReference>
<dbReference type="FunFam" id="3.40.50.300:FF:000074">
    <property type="entry name" value="Multidrug resistance-associated protein 5 isoform 1"/>
    <property type="match status" value="1"/>
</dbReference>
<keyword evidence="10" id="KW-0325">Glycoprotein</keyword>
<keyword evidence="4 11" id="KW-0812">Transmembrane</keyword>
<dbReference type="PROSITE" id="PS00211">
    <property type="entry name" value="ABC_TRANSPORTER_1"/>
    <property type="match status" value="1"/>
</dbReference>
<evidence type="ECO:0000256" key="2">
    <source>
        <dbReference type="ARBA" id="ARBA00009726"/>
    </source>
</evidence>
<evidence type="ECO:0000256" key="6">
    <source>
        <dbReference type="ARBA" id="ARBA00022741"/>
    </source>
</evidence>
<keyword evidence="15" id="KW-1185">Reference proteome</keyword>
<keyword evidence="5" id="KW-0677">Repeat</keyword>
<dbReference type="SUPFAM" id="SSF90123">
    <property type="entry name" value="ABC transporter transmembrane region"/>
    <property type="match status" value="1"/>
</dbReference>
<keyword evidence="7" id="KW-0067">ATP-binding</keyword>
<evidence type="ECO:0000256" key="5">
    <source>
        <dbReference type="ARBA" id="ARBA00022737"/>
    </source>
</evidence>
<dbReference type="SUPFAM" id="SSF52540">
    <property type="entry name" value="P-loop containing nucleoside triphosphate hydrolases"/>
    <property type="match status" value="1"/>
</dbReference>
<dbReference type="InterPro" id="IPR050173">
    <property type="entry name" value="ABC_transporter_C-like"/>
</dbReference>
<proteinExistence type="inferred from homology"/>
<dbReference type="SMART" id="SM00382">
    <property type="entry name" value="AAA"/>
    <property type="match status" value="1"/>
</dbReference>
<comment type="subcellular location">
    <subcellularLocation>
        <location evidence="1">Endomembrane system</location>
        <topology evidence="1">Multi-pass membrane protein</topology>
    </subcellularLocation>
</comment>
<dbReference type="CDD" id="cd18599">
    <property type="entry name" value="ABC_6TM_MRP5_8_9_D2"/>
    <property type="match status" value="1"/>
</dbReference>
<evidence type="ECO:0000256" key="7">
    <source>
        <dbReference type="ARBA" id="ARBA00022840"/>
    </source>
</evidence>
<dbReference type="GO" id="GO:0012505">
    <property type="term" value="C:endomembrane system"/>
    <property type="evidence" value="ECO:0007669"/>
    <property type="project" value="UniProtKB-SubCell"/>
</dbReference>
<name>A0A7J7J541_BUGNE</name>
<feature type="transmembrane region" description="Helical" evidence="11">
    <location>
        <begin position="131"/>
        <end position="151"/>
    </location>
</feature>
<organism evidence="14 15">
    <name type="scientific">Bugula neritina</name>
    <name type="common">Brown bryozoan</name>
    <name type="synonym">Sertularia neritina</name>
    <dbReference type="NCBI Taxonomy" id="10212"/>
    <lineage>
        <taxon>Eukaryota</taxon>
        <taxon>Metazoa</taxon>
        <taxon>Spiralia</taxon>
        <taxon>Lophotrochozoa</taxon>
        <taxon>Bryozoa</taxon>
        <taxon>Gymnolaemata</taxon>
        <taxon>Cheilostomatida</taxon>
        <taxon>Flustrina</taxon>
        <taxon>Buguloidea</taxon>
        <taxon>Bugulidae</taxon>
        <taxon>Bugula</taxon>
    </lineage>
</organism>
<keyword evidence="8 11" id="KW-1133">Transmembrane helix</keyword>
<dbReference type="GO" id="GO:0016887">
    <property type="term" value="F:ATP hydrolysis activity"/>
    <property type="evidence" value="ECO:0007669"/>
    <property type="project" value="InterPro"/>
</dbReference>
<evidence type="ECO:0000256" key="11">
    <source>
        <dbReference type="SAM" id="Phobius"/>
    </source>
</evidence>
<dbReference type="InterPro" id="IPR017871">
    <property type="entry name" value="ABC_transporter-like_CS"/>
</dbReference>
<sequence>MMLNKFNQNLTRHLLKNLLIKLLHLWVSIKDGGWPFYGKLTTKENISDDKVRLSTVTSYVKAAGGAGITSLVVFLLVLYSALQSFENYWISYWIEDGSGGVYINQIIMINSTQYVISTLSEKIIDNPRLTFYQTVYAVALILLLIMAYLTAHSYMAFCLRASIRIHDNIFRRTLASPMRFFDVTPSGQILNRFSKDMDEVDANFPFQSDLFFKNVSLVLVGLVMILLASPWFLLTLIPIIGLIISVGKLSTAALQQSKRIENVTKSPLFSHIAASVQGLSTIKAYKKERDFFHKFNRLQDRNNMALLLYDSSTRWTTVRIDSLCTLILISTFFLVTLAPLEGTTSAVAALALTYAVSISDVTQYTLRLGIESNARLISAERIQNYIKNLESEAPAVIEHSRPEREWPKNGAIKLDNINVRYREGLPLVLKNISLDIKPQEKIGIVGRTGSGKSSLALTLFRIMELDGGSITIDGVNISTIGLEDLRSRLSIIPQDPVLFVGTVRYNIDPFNKYKDEILWSALQSCHIKHTIKSLDGQLDAVVTENGENFSVGERQLLCMARALLRCSKILVLDEATAAIDTETDSLIQETIKEVFADCTMLTIAHRLNTVVNYNKILVLNNGEVMEFDRPENLLADRTSEFSKMMAAQESQKQNAQHRESI</sequence>
<comment type="similarity">
    <text evidence="2">Belongs to the ABC transporter superfamily. ABCC family. Conjugate transporter (TC 3.A.1.208) subfamily.</text>
</comment>
<dbReference type="InterPro" id="IPR027417">
    <property type="entry name" value="P-loop_NTPase"/>
</dbReference>
<dbReference type="PROSITE" id="PS50929">
    <property type="entry name" value="ABC_TM1F"/>
    <property type="match status" value="1"/>
</dbReference>
<keyword evidence="3" id="KW-0813">Transport</keyword>
<dbReference type="FunFam" id="1.20.1560.10:FF:000015">
    <property type="entry name" value="multidrug resistance-associated protein 5 isoform X1"/>
    <property type="match status" value="1"/>
</dbReference>
<keyword evidence="6" id="KW-0547">Nucleotide-binding</keyword>
<comment type="caution">
    <text evidence="14">The sequence shown here is derived from an EMBL/GenBank/DDBJ whole genome shotgun (WGS) entry which is preliminary data.</text>
</comment>
<dbReference type="PANTHER" id="PTHR24223:SF447">
    <property type="entry name" value="MULTIDRUG RESISTANCE-ASSOCIATED PROTEIN 5"/>
    <property type="match status" value="1"/>
</dbReference>
<dbReference type="Gene3D" id="1.20.1560.10">
    <property type="entry name" value="ABC transporter type 1, transmembrane domain"/>
    <property type="match status" value="1"/>
</dbReference>
<feature type="transmembrane region" description="Helical" evidence="11">
    <location>
        <begin position="215"/>
        <end position="244"/>
    </location>
</feature>
<gene>
    <name evidence="14" type="ORF">EB796_020436</name>
</gene>
<feature type="domain" description="ABC transporter" evidence="12">
    <location>
        <begin position="412"/>
        <end position="646"/>
    </location>
</feature>
<dbReference type="CDD" id="cd03244">
    <property type="entry name" value="ABCC_MRP_domain2"/>
    <property type="match status" value="1"/>
</dbReference>
<dbReference type="AlphaFoldDB" id="A0A7J7J541"/>
<dbReference type="Proteomes" id="UP000593567">
    <property type="component" value="Unassembled WGS sequence"/>
</dbReference>
<dbReference type="EMBL" id="VXIV02003082">
    <property type="protein sequence ID" value="KAF6021252.1"/>
    <property type="molecule type" value="Genomic_DNA"/>
</dbReference>
<feature type="transmembrane region" description="Helical" evidence="11">
    <location>
        <begin position="59"/>
        <end position="82"/>
    </location>
</feature>